<name>A0ABQ7KDH0_9FUNG</name>
<proteinExistence type="predicted"/>
<comment type="caution">
    <text evidence="1">The sequence shown here is derived from an EMBL/GenBank/DDBJ whole genome shotgun (WGS) entry which is preliminary data.</text>
</comment>
<dbReference type="Proteomes" id="UP001194696">
    <property type="component" value="Unassembled WGS sequence"/>
</dbReference>
<gene>
    <name evidence="1" type="ORF">BGZ96_009713</name>
</gene>
<protein>
    <submittedName>
        <fullName evidence="1">Uncharacterized protein</fullName>
    </submittedName>
</protein>
<reference evidence="1 2" key="1">
    <citation type="journal article" date="2020" name="Fungal Divers.">
        <title>Resolving the Mortierellaceae phylogeny through synthesis of multi-gene phylogenetics and phylogenomics.</title>
        <authorList>
            <person name="Vandepol N."/>
            <person name="Liber J."/>
            <person name="Desiro A."/>
            <person name="Na H."/>
            <person name="Kennedy M."/>
            <person name="Barry K."/>
            <person name="Grigoriev I.V."/>
            <person name="Miller A.N."/>
            <person name="O'Donnell K."/>
            <person name="Stajich J.E."/>
            <person name="Bonito G."/>
        </authorList>
    </citation>
    <scope>NUCLEOTIDE SEQUENCE [LARGE SCALE GENOMIC DNA]</scope>
    <source>
        <strain evidence="1 2">AD045</strain>
    </source>
</reference>
<keyword evidence="2" id="KW-1185">Reference proteome</keyword>
<accession>A0ABQ7KDH0</accession>
<dbReference type="EMBL" id="JAAAIM010000060">
    <property type="protein sequence ID" value="KAG0296314.1"/>
    <property type="molecule type" value="Genomic_DNA"/>
</dbReference>
<organism evidence="1 2">
    <name type="scientific">Linnemannia gamsii</name>
    <dbReference type="NCBI Taxonomy" id="64522"/>
    <lineage>
        <taxon>Eukaryota</taxon>
        <taxon>Fungi</taxon>
        <taxon>Fungi incertae sedis</taxon>
        <taxon>Mucoromycota</taxon>
        <taxon>Mortierellomycotina</taxon>
        <taxon>Mortierellomycetes</taxon>
        <taxon>Mortierellales</taxon>
        <taxon>Mortierellaceae</taxon>
        <taxon>Linnemannia</taxon>
    </lineage>
</organism>
<evidence type="ECO:0000313" key="2">
    <source>
        <dbReference type="Proteomes" id="UP001194696"/>
    </source>
</evidence>
<evidence type="ECO:0000313" key="1">
    <source>
        <dbReference type="EMBL" id="KAG0296314.1"/>
    </source>
</evidence>
<sequence>MATRNTSSPCRRLTRFHPSPAAPMTTIIAVIPKIPPHPNPAPIPPLDPLVIFGGSGFGFIPNGSAIVKFDESAITPAWGQLKGKERVE</sequence>